<protein>
    <recommendedName>
        <fullName evidence="3">PAS domain-containing protein</fullName>
    </recommendedName>
</protein>
<feature type="non-terminal residue" evidence="1">
    <location>
        <position position="1"/>
    </location>
</feature>
<accession>A0ABU9H661</accession>
<dbReference type="Proteomes" id="UP001371391">
    <property type="component" value="Unassembled WGS sequence"/>
</dbReference>
<proteinExistence type="predicted"/>
<evidence type="ECO:0000313" key="2">
    <source>
        <dbReference type="Proteomes" id="UP001371391"/>
    </source>
</evidence>
<name>A0ABU9H661_9GAMM</name>
<gene>
    <name evidence="1" type="ORF">V6257_20470</name>
</gene>
<dbReference type="InterPro" id="IPR035965">
    <property type="entry name" value="PAS-like_dom_sf"/>
</dbReference>
<evidence type="ECO:0008006" key="3">
    <source>
        <dbReference type="Google" id="ProtNLM"/>
    </source>
</evidence>
<feature type="non-terminal residue" evidence="1">
    <location>
        <position position="76"/>
    </location>
</feature>
<evidence type="ECO:0000313" key="1">
    <source>
        <dbReference type="EMBL" id="MEL0657374.1"/>
    </source>
</evidence>
<organism evidence="1 2">
    <name type="scientific">Pseudoalteromonas issachenkonii</name>
    <dbReference type="NCBI Taxonomy" id="152297"/>
    <lineage>
        <taxon>Bacteria</taxon>
        <taxon>Pseudomonadati</taxon>
        <taxon>Pseudomonadota</taxon>
        <taxon>Gammaproteobacteria</taxon>
        <taxon>Alteromonadales</taxon>
        <taxon>Pseudoalteromonadaceae</taxon>
        <taxon>Pseudoalteromonas</taxon>
    </lineage>
</organism>
<dbReference type="SUPFAM" id="SSF55785">
    <property type="entry name" value="PYP-like sensor domain (PAS domain)"/>
    <property type="match status" value="1"/>
</dbReference>
<reference evidence="1 2" key="1">
    <citation type="submission" date="2024-02" db="EMBL/GenBank/DDBJ databases">
        <title>Bacteria isolated from the canopy kelp, Nereocystis luetkeana.</title>
        <authorList>
            <person name="Pfister C.A."/>
            <person name="Younker I.T."/>
            <person name="Light S.H."/>
        </authorList>
    </citation>
    <scope>NUCLEOTIDE SEQUENCE [LARGE SCALE GENOMIC DNA]</scope>
    <source>
        <strain evidence="1 2">TI.1.03</strain>
    </source>
</reference>
<dbReference type="EMBL" id="JBAKAW010000150">
    <property type="protein sequence ID" value="MEL0657374.1"/>
    <property type="molecule type" value="Genomic_DNA"/>
</dbReference>
<keyword evidence="2" id="KW-1185">Reference proteome</keyword>
<dbReference type="Gene3D" id="3.30.450.20">
    <property type="entry name" value="PAS domain"/>
    <property type="match status" value="1"/>
</dbReference>
<sequence length="76" mass="8507">TASYIHRKALEAIASALDKALASIEFTPEGNILSANLNFLTTIGYSLKDIVGKLHNMFCSEVFYVKNPRFWNELAQ</sequence>
<comment type="caution">
    <text evidence="1">The sequence shown here is derived from an EMBL/GenBank/DDBJ whole genome shotgun (WGS) entry which is preliminary data.</text>
</comment>